<dbReference type="RefSeq" id="WP_089652509.1">
    <property type="nucleotide sequence ID" value="NZ_FNIZ01000009.1"/>
</dbReference>
<protein>
    <submittedName>
        <fullName evidence="2">Serine aminopeptidase, S33</fullName>
    </submittedName>
</protein>
<dbReference type="InterPro" id="IPR000073">
    <property type="entry name" value="AB_hydrolase_1"/>
</dbReference>
<reference evidence="3" key="1">
    <citation type="submission" date="2016-10" db="EMBL/GenBank/DDBJ databases">
        <authorList>
            <person name="Varghese N."/>
            <person name="Submissions S."/>
        </authorList>
    </citation>
    <scope>NUCLEOTIDE SEQUENCE [LARGE SCALE GENOMIC DNA]</scope>
    <source>
        <strain evidence="3">CGMCC 1.3703</strain>
    </source>
</reference>
<proteinExistence type="predicted"/>
<organism evidence="2 3">
    <name type="scientific">Halobacillus aidingensis</name>
    <dbReference type="NCBI Taxonomy" id="240303"/>
    <lineage>
        <taxon>Bacteria</taxon>
        <taxon>Bacillati</taxon>
        <taxon>Bacillota</taxon>
        <taxon>Bacilli</taxon>
        <taxon>Bacillales</taxon>
        <taxon>Bacillaceae</taxon>
        <taxon>Halobacillus</taxon>
    </lineage>
</organism>
<sequence>MTETKWSSYIARDFTRLQYAVLKKRASSKEAIIIVHGITAEFHHHEAFADECLRDADIYFPVLRGYDKSPKRGDIDYIGQYDDDLFDFIHFIEKKGYEKVTLVGHSMGCANLLRLIQKNKRAASEYLFIAPFFHPALPVYHEDATEQSTDRTDVDYTVFDKKVMLLMTLYKMNIHRFNDRTVAEIPDEFNKSEKLTLSFRLLASRFLEKIPPELLSDIKDRASIYVGSKDEVLLHDEFKRYVKEHWNVEVHIIQETDHNHILHHPQLHEEWARK</sequence>
<dbReference type="AlphaFoldDB" id="A0A1H0ND25"/>
<feature type="domain" description="AB hydrolase-1" evidence="1">
    <location>
        <begin position="31"/>
        <end position="134"/>
    </location>
</feature>
<dbReference type="OrthoDB" id="9780932at2"/>
<gene>
    <name evidence="2" type="ORF">SAMN05421677_10948</name>
</gene>
<evidence type="ECO:0000313" key="3">
    <source>
        <dbReference type="Proteomes" id="UP000198860"/>
    </source>
</evidence>
<evidence type="ECO:0000313" key="2">
    <source>
        <dbReference type="EMBL" id="SDO90548.1"/>
    </source>
</evidence>
<dbReference type="SUPFAM" id="SSF53474">
    <property type="entry name" value="alpha/beta-Hydrolases"/>
    <property type="match status" value="1"/>
</dbReference>
<keyword evidence="2" id="KW-0031">Aminopeptidase</keyword>
<dbReference type="STRING" id="240303.SAMN05421677_10948"/>
<dbReference type="GO" id="GO:0004177">
    <property type="term" value="F:aminopeptidase activity"/>
    <property type="evidence" value="ECO:0007669"/>
    <property type="project" value="UniProtKB-KW"/>
</dbReference>
<name>A0A1H0ND25_HALAD</name>
<dbReference type="Proteomes" id="UP000198860">
    <property type="component" value="Unassembled WGS sequence"/>
</dbReference>
<dbReference type="Pfam" id="PF00561">
    <property type="entry name" value="Abhydrolase_1"/>
    <property type="match status" value="1"/>
</dbReference>
<keyword evidence="3" id="KW-1185">Reference proteome</keyword>
<dbReference type="EMBL" id="FNIZ01000009">
    <property type="protein sequence ID" value="SDO90548.1"/>
    <property type="molecule type" value="Genomic_DNA"/>
</dbReference>
<dbReference type="Gene3D" id="3.40.50.1820">
    <property type="entry name" value="alpha/beta hydrolase"/>
    <property type="match status" value="1"/>
</dbReference>
<keyword evidence="2" id="KW-0378">Hydrolase</keyword>
<dbReference type="InterPro" id="IPR029058">
    <property type="entry name" value="AB_hydrolase_fold"/>
</dbReference>
<evidence type="ECO:0000259" key="1">
    <source>
        <dbReference type="Pfam" id="PF00561"/>
    </source>
</evidence>
<keyword evidence="2" id="KW-0645">Protease</keyword>
<accession>A0A1H0ND25</accession>